<evidence type="ECO:0000313" key="1">
    <source>
        <dbReference type="EMBL" id="KPQ33185.1"/>
    </source>
</evidence>
<accession>A0A0P7YRL0</accession>
<sequence length="71" mass="8014">MDRDDLGKFVEQTDSLGKPIGVRLKKHEKDALKSLAAECNLRPSVTARILIADLLKEKGKARDILKEYLNH</sequence>
<reference evidence="1 2" key="1">
    <citation type="submission" date="2015-09" db="EMBL/GenBank/DDBJ databases">
        <title>Identification and resolution of microdiversity through metagenomic sequencing of parallel consortia.</title>
        <authorList>
            <person name="Nelson W.C."/>
            <person name="Romine M.F."/>
            <person name="Lindemann S.R."/>
        </authorList>
    </citation>
    <scope>NUCLEOTIDE SEQUENCE [LARGE SCALE GENOMIC DNA]</scope>
    <source>
        <strain evidence="1">Ana</strain>
    </source>
</reference>
<gene>
    <name evidence="1" type="ORF">HLUCCA11_19465</name>
</gene>
<dbReference type="Proteomes" id="UP000050465">
    <property type="component" value="Unassembled WGS sequence"/>
</dbReference>
<evidence type="ECO:0000313" key="2">
    <source>
        <dbReference type="Proteomes" id="UP000050465"/>
    </source>
</evidence>
<protein>
    <submittedName>
        <fullName evidence="1">Uncharacterized protein</fullName>
    </submittedName>
</protein>
<proteinExistence type="predicted"/>
<dbReference type="EMBL" id="LJZR01000037">
    <property type="protein sequence ID" value="KPQ33185.1"/>
    <property type="molecule type" value="Genomic_DNA"/>
</dbReference>
<comment type="caution">
    <text evidence="1">The sequence shown here is derived from an EMBL/GenBank/DDBJ whole genome shotgun (WGS) entry which is preliminary data.</text>
</comment>
<name>A0A0P7YRL0_9CYAN</name>
<organism evidence="1 2">
    <name type="scientific">Phormidesmis priestleyi Ana</name>
    <dbReference type="NCBI Taxonomy" id="1666911"/>
    <lineage>
        <taxon>Bacteria</taxon>
        <taxon>Bacillati</taxon>
        <taxon>Cyanobacteriota</taxon>
        <taxon>Cyanophyceae</taxon>
        <taxon>Leptolyngbyales</taxon>
        <taxon>Leptolyngbyaceae</taxon>
        <taxon>Phormidesmis</taxon>
    </lineage>
</organism>
<dbReference type="AlphaFoldDB" id="A0A0P7YRL0"/>